<dbReference type="RefSeq" id="WP_248652942.1">
    <property type="nucleotide sequence ID" value="NZ_CP096661.1"/>
</dbReference>
<protein>
    <submittedName>
        <fullName evidence="1">Uncharacterized protein</fullName>
    </submittedName>
</protein>
<evidence type="ECO:0000313" key="2">
    <source>
        <dbReference type="Proteomes" id="UP000830729"/>
    </source>
</evidence>
<accession>A0A8U0I160</accession>
<gene>
    <name evidence="1" type="ORF">M0R89_20840</name>
</gene>
<sequence length="149" mass="17279">MPDDRSGDYEDVAETVGGIDTEILEQIGQHLERSQRFSEVVFQPDYAPSSVVAEYDMGYFPAAIDRAYLQIRWYETDDFSVHYSEQYNDGDHWECRWDRHPNSHNTRSHFHPPPDATTPGDDAAYASDWRDVLSSVLGDLDDRIEAFWE</sequence>
<dbReference type="InterPro" id="IPR045397">
    <property type="entry name" value="TumE-like"/>
</dbReference>
<evidence type="ECO:0000313" key="1">
    <source>
        <dbReference type="EMBL" id="UPV76909.1"/>
    </source>
</evidence>
<proteinExistence type="predicted"/>
<dbReference type="KEGG" id="halx:M0R89_20840"/>
<geneLocation type="plasmid" evidence="1 2">
    <name>unnamed2</name>
</geneLocation>
<keyword evidence="2" id="KW-1185">Reference proteome</keyword>
<reference evidence="1 2" key="1">
    <citation type="submission" date="2022-04" db="EMBL/GenBank/DDBJ databases">
        <title>Diverse halophilic archaea isolated from saline environments.</title>
        <authorList>
            <person name="Cui H.-L."/>
        </authorList>
    </citation>
    <scope>NUCLEOTIDE SEQUENCE [LARGE SCALE GENOMIC DNA]</scope>
    <source>
        <strain evidence="1 2">XZYJT49</strain>
        <plasmid evidence="1 2">unnamed2</plasmid>
    </source>
</reference>
<dbReference type="Pfam" id="PF20126">
    <property type="entry name" value="TumE"/>
    <property type="match status" value="1"/>
</dbReference>
<keyword evidence="1" id="KW-0614">Plasmid</keyword>
<name>A0A8U0I160_9EURY</name>
<dbReference type="AlphaFoldDB" id="A0A8U0I160"/>
<dbReference type="Proteomes" id="UP000830729">
    <property type="component" value="Plasmid unnamed2"/>
</dbReference>
<organism evidence="1 2">
    <name type="scientific">Halorussus limi</name>
    <dbReference type="NCBI Taxonomy" id="2938695"/>
    <lineage>
        <taxon>Archaea</taxon>
        <taxon>Methanobacteriati</taxon>
        <taxon>Methanobacteriota</taxon>
        <taxon>Stenosarchaea group</taxon>
        <taxon>Halobacteria</taxon>
        <taxon>Halobacteriales</taxon>
        <taxon>Haladaptataceae</taxon>
        <taxon>Halorussus</taxon>
    </lineage>
</organism>
<dbReference type="EMBL" id="CP096661">
    <property type="protein sequence ID" value="UPV76909.1"/>
    <property type="molecule type" value="Genomic_DNA"/>
</dbReference>
<dbReference type="GeneID" id="72187701"/>